<dbReference type="EMBL" id="CP092881">
    <property type="protein sequence ID" value="UYV80741.1"/>
    <property type="molecule type" value="Genomic_DNA"/>
</dbReference>
<feature type="region of interest" description="Disordered" evidence="1">
    <location>
        <begin position="97"/>
        <end position="142"/>
    </location>
</feature>
<reference evidence="2 3" key="1">
    <citation type="submission" date="2022-01" db="EMBL/GenBank/DDBJ databases">
        <title>A chromosomal length assembly of Cordylochernes scorpioides.</title>
        <authorList>
            <person name="Zeh D."/>
            <person name="Zeh J."/>
        </authorList>
    </citation>
    <scope>NUCLEOTIDE SEQUENCE [LARGE SCALE GENOMIC DNA]</scope>
    <source>
        <strain evidence="2">IN4F17</strain>
        <tissue evidence="2">Whole Body</tissue>
    </source>
</reference>
<organism evidence="2 3">
    <name type="scientific">Cordylochernes scorpioides</name>
    <dbReference type="NCBI Taxonomy" id="51811"/>
    <lineage>
        <taxon>Eukaryota</taxon>
        <taxon>Metazoa</taxon>
        <taxon>Ecdysozoa</taxon>
        <taxon>Arthropoda</taxon>
        <taxon>Chelicerata</taxon>
        <taxon>Arachnida</taxon>
        <taxon>Pseudoscorpiones</taxon>
        <taxon>Cheliferoidea</taxon>
        <taxon>Chernetidae</taxon>
        <taxon>Cordylochernes</taxon>
    </lineage>
</organism>
<protein>
    <submittedName>
        <fullName evidence="2">Uncharacterized protein</fullName>
    </submittedName>
</protein>
<evidence type="ECO:0000256" key="1">
    <source>
        <dbReference type="SAM" id="MobiDB-lite"/>
    </source>
</evidence>
<evidence type="ECO:0000313" key="3">
    <source>
        <dbReference type="Proteomes" id="UP001235939"/>
    </source>
</evidence>
<gene>
    <name evidence="2" type="ORF">LAZ67_19001574</name>
</gene>
<name>A0ABY6LHT7_9ARAC</name>
<evidence type="ECO:0000313" key="2">
    <source>
        <dbReference type="EMBL" id="UYV80741.1"/>
    </source>
</evidence>
<keyword evidence="3" id="KW-1185">Reference proteome</keyword>
<dbReference type="Proteomes" id="UP001235939">
    <property type="component" value="Chromosome 19"/>
</dbReference>
<proteinExistence type="predicted"/>
<accession>A0ABY6LHT7</accession>
<sequence>MSSVVKSSKHWLLSLPLVSPRASDLGDNTSPRTIKFTDEELKDHQIIKGLSGVLKMTDRSASTVGALATLHVIEETDAKLLRMPDFSISSISEDQERKITPWANYPKEELETRRHTPPRKIPSSQKNLTIPCSSQPLTQSPQ</sequence>
<feature type="compositionally biased region" description="Polar residues" evidence="1">
    <location>
        <begin position="122"/>
        <end position="142"/>
    </location>
</feature>